<keyword evidence="1" id="KW-0472">Membrane</keyword>
<accession>A0A3S0IKY4</accession>
<feature type="transmembrane region" description="Helical" evidence="1">
    <location>
        <begin position="6"/>
        <end position="25"/>
    </location>
</feature>
<name>A0A3S0IKY4_9GAMM</name>
<proteinExistence type="predicted"/>
<reference evidence="2 3" key="1">
    <citation type="submission" date="2018-12" db="EMBL/GenBank/DDBJ databases">
        <authorList>
            <person name="Yu L."/>
        </authorList>
    </citation>
    <scope>NUCLEOTIDE SEQUENCE [LARGE SCALE GENOMIC DNA]</scope>
    <source>
        <strain evidence="2 3">HAW-EB2</strain>
    </source>
</reference>
<keyword evidence="1" id="KW-0812">Transmembrane</keyword>
<evidence type="ECO:0000313" key="3">
    <source>
        <dbReference type="Proteomes" id="UP000267448"/>
    </source>
</evidence>
<keyword evidence="3" id="KW-1185">Reference proteome</keyword>
<dbReference type="OrthoDB" id="5917626at2"/>
<dbReference type="AlphaFoldDB" id="A0A3S0IKY4"/>
<protein>
    <submittedName>
        <fullName evidence="2">Tetrachloroethene dehalogenase</fullName>
    </submittedName>
</protein>
<dbReference type="Proteomes" id="UP000267448">
    <property type="component" value="Unassembled WGS sequence"/>
</dbReference>
<organism evidence="2 3">
    <name type="scientific">Shewanella canadensis</name>
    <dbReference type="NCBI Taxonomy" id="271096"/>
    <lineage>
        <taxon>Bacteria</taxon>
        <taxon>Pseudomonadati</taxon>
        <taxon>Pseudomonadota</taxon>
        <taxon>Gammaproteobacteria</taxon>
        <taxon>Alteromonadales</taxon>
        <taxon>Shewanellaceae</taxon>
        <taxon>Shewanella</taxon>
    </lineage>
</organism>
<feature type="transmembrane region" description="Helical" evidence="1">
    <location>
        <begin position="66"/>
        <end position="84"/>
    </location>
</feature>
<sequence length="93" mass="10682">MLMMGLMWYLLGMVTTGAIWGYVYLQRRYNLNWKANLGLFFAFAFAWICIGWSWGSFAEGEPQSGAMGLLNFGLPALILALFTWRKFIQPESK</sequence>
<keyword evidence="1" id="KW-1133">Transmembrane helix</keyword>
<gene>
    <name evidence="2" type="ORF">EKG38_17770</name>
</gene>
<comment type="caution">
    <text evidence="2">The sequence shown here is derived from an EMBL/GenBank/DDBJ whole genome shotgun (WGS) entry which is preliminary data.</text>
</comment>
<evidence type="ECO:0000313" key="2">
    <source>
        <dbReference type="EMBL" id="RTR37579.1"/>
    </source>
</evidence>
<evidence type="ECO:0000256" key="1">
    <source>
        <dbReference type="SAM" id="Phobius"/>
    </source>
</evidence>
<feature type="transmembrane region" description="Helical" evidence="1">
    <location>
        <begin position="37"/>
        <end position="54"/>
    </location>
</feature>
<dbReference type="EMBL" id="RXNU01000011">
    <property type="protein sequence ID" value="RTR37579.1"/>
    <property type="molecule type" value="Genomic_DNA"/>
</dbReference>